<sequence length="319" mass="34755">MSDQHPGVEDEVEAALRLGLATASQMADRYARARQDSARQAEHRAQQEVHQLEARYRAEGASATARLALVDRPEWWDRAAPADITSMWQLAAQWQHEQPRAAVAADTITRQVQDRYGIDVHATGVDTDTVRAALARLDQDRAGRDDQRQGHDDTATAVTAVLRADQRDAALTAPATEPERTAAADASEADRALLLELEADQYDRQVAEGGTSTSTVEELRALSANAHAQAALHCSDASVGELQANADLRPAYDSRERREQTEFRLRETGLAADAVAVAMRADVAHARPAAEAVTENARTPRATGSRATSRSTQRPERSR</sequence>
<dbReference type="EMBL" id="JBHUEA010000020">
    <property type="protein sequence ID" value="MFD1722432.1"/>
    <property type="molecule type" value="Genomic_DNA"/>
</dbReference>
<evidence type="ECO:0008006" key="4">
    <source>
        <dbReference type="Google" id="ProtNLM"/>
    </source>
</evidence>
<keyword evidence="3" id="KW-1185">Reference proteome</keyword>
<dbReference type="Proteomes" id="UP001597347">
    <property type="component" value="Unassembled WGS sequence"/>
</dbReference>
<comment type="caution">
    <text evidence="2">The sequence shown here is derived from an EMBL/GenBank/DDBJ whole genome shotgun (WGS) entry which is preliminary data.</text>
</comment>
<name>A0ABW4LGN8_9MICO</name>
<feature type="region of interest" description="Disordered" evidence="1">
    <location>
        <begin position="285"/>
        <end position="319"/>
    </location>
</feature>
<organism evidence="2 3">
    <name type="scientific">Amnibacterium endophyticum</name>
    <dbReference type="NCBI Taxonomy" id="2109337"/>
    <lineage>
        <taxon>Bacteria</taxon>
        <taxon>Bacillati</taxon>
        <taxon>Actinomycetota</taxon>
        <taxon>Actinomycetes</taxon>
        <taxon>Micrococcales</taxon>
        <taxon>Microbacteriaceae</taxon>
        <taxon>Amnibacterium</taxon>
    </lineage>
</organism>
<reference evidence="3" key="1">
    <citation type="journal article" date="2019" name="Int. J. Syst. Evol. Microbiol.">
        <title>The Global Catalogue of Microorganisms (GCM) 10K type strain sequencing project: providing services to taxonomists for standard genome sequencing and annotation.</title>
        <authorList>
            <consortium name="The Broad Institute Genomics Platform"/>
            <consortium name="The Broad Institute Genome Sequencing Center for Infectious Disease"/>
            <person name="Wu L."/>
            <person name="Ma J."/>
        </authorList>
    </citation>
    <scope>NUCLEOTIDE SEQUENCE [LARGE SCALE GENOMIC DNA]</scope>
    <source>
        <strain evidence="3">CGMCC 1.12471</strain>
    </source>
</reference>
<evidence type="ECO:0000313" key="2">
    <source>
        <dbReference type="EMBL" id="MFD1722432.1"/>
    </source>
</evidence>
<gene>
    <name evidence="2" type="ORF">ACFSBI_12815</name>
</gene>
<evidence type="ECO:0000256" key="1">
    <source>
        <dbReference type="SAM" id="MobiDB-lite"/>
    </source>
</evidence>
<accession>A0ABW4LGN8</accession>
<dbReference type="RefSeq" id="WP_377935518.1">
    <property type="nucleotide sequence ID" value="NZ_JBHUEA010000020.1"/>
</dbReference>
<protein>
    <recommendedName>
        <fullName evidence="4">TrwC relaxase domain-containing protein</fullName>
    </recommendedName>
</protein>
<proteinExistence type="predicted"/>
<evidence type="ECO:0000313" key="3">
    <source>
        <dbReference type="Proteomes" id="UP001597347"/>
    </source>
</evidence>